<dbReference type="GO" id="GO:0004252">
    <property type="term" value="F:serine-type endopeptidase activity"/>
    <property type="evidence" value="ECO:0007669"/>
    <property type="project" value="InterPro"/>
</dbReference>
<dbReference type="InterPro" id="IPR009003">
    <property type="entry name" value="Peptidase_S1_PA"/>
</dbReference>
<dbReference type="InterPro" id="IPR033116">
    <property type="entry name" value="TRYPSIN_SER"/>
</dbReference>
<dbReference type="OrthoDB" id="5918597at2759"/>
<evidence type="ECO:0000256" key="3">
    <source>
        <dbReference type="ARBA" id="ARBA00022670"/>
    </source>
</evidence>
<dbReference type="Proteomes" id="UP000678393">
    <property type="component" value="Unassembled WGS sequence"/>
</dbReference>
<evidence type="ECO:0000256" key="2">
    <source>
        <dbReference type="ARBA" id="ARBA00022525"/>
    </source>
</evidence>
<gene>
    <name evidence="7" type="ORF">CUNI_LOCUS9707</name>
</gene>
<keyword evidence="3" id="KW-0645">Protease</keyword>
<dbReference type="PANTHER" id="PTHR24264:SF65">
    <property type="entry name" value="SRCR DOMAIN-CONTAINING PROTEIN"/>
    <property type="match status" value="1"/>
</dbReference>
<dbReference type="InterPro" id="IPR043504">
    <property type="entry name" value="Peptidase_S1_PA_chymotrypsin"/>
</dbReference>
<sequence>MLCAGNLTGGTDSCDGDSGGPLVCKISGAYTVVGITSWGRGCALANMPGVYARVSTFISWILKTVSSNSKTVAEEKFPPKP</sequence>
<dbReference type="Pfam" id="PF00089">
    <property type="entry name" value="Trypsin"/>
    <property type="match status" value="1"/>
</dbReference>
<evidence type="ECO:0000313" key="8">
    <source>
        <dbReference type="Proteomes" id="UP000678393"/>
    </source>
</evidence>
<keyword evidence="5" id="KW-0720">Serine protease</keyword>
<dbReference type="EMBL" id="CAJHNH020001709">
    <property type="protein sequence ID" value="CAG5124149.1"/>
    <property type="molecule type" value="Genomic_DNA"/>
</dbReference>
<evidence type="ECO:0000313" key="7">
    <source>
        <dbReference type="EMBL" id="CAG5124149.1"/>
    </source>
</evidence>
<name>A0A8S3Z4Z6_9EUPU</name>
<accession>A0A8S3Z4Z6</accession>
<dbReference type="InterPro" id="IPR050127">
    <property type="entry name" value="Serine_Proteases_S1"/>
</dbReference>
<reference evidence="7" key="1">
    <citation type="submission" date="2021-04" db="EMBL/GenBank/DDBJ databases">
        <authorList>
            <consortium name="Molecular Ecology Group"/>
        </authorList>
    </citation>
    <scope>NUCLEOTIDE SEQUENCE</scope>
</reference>
<dbReference type="PANTHER" id="PTHR24264">
    <property type="entry name" value="TRYPSIN-RELATED"/>
    <property type="match status" value="1"/>
</dbReference>
<organism evidence="7 8">
    <name type="scientific">Candidula unifasciata</name>
    <dbReference type="NCBI Taxonomy" id="100452"/>
    <lineage>
        <taxon>Eukaryota</taxon>
        <taxon>Metazoa</taxon>
        <taxon>Spiralia</taxon>
        <taxon>Lophotrochozoa</taxon>
        <taxon>Mollusca</taxon>
        <taxon>Gastropoda</taxon>
        <taxon>Heterobranchia</taxon>
        <taxon>Euthyneura</taxon>
        <taxon>Panpulmonata</taxon>
        <taxon>Eupulmonata</taxon>
        <taxon>Stylommatophora</taxon>
        <taxon>Helicina</taxon>
        <taxon>Helicoidea</taxon>
        <taxon>Geomitridae</taxon>
        <taxon>Candidula</taxon>
    </lineage>
</organism>
<dbReference type="PROSITE" id="PS00135">
    <property type="entry name" value="TRYPSIN_SER"/>
    <property type="match status" value="1"/>
</dbReference>
<dbReference type="SUPFAM" id="SSF50494">
    <property type="entry name" value="Trypsin-like serine proteases"/>
    <property type="match status" value="1"/>
</dbReference>
<dbReference type="InterPro" id="IPR001254">
    <property type="entry name" value="Trypsin_dom"/>
</dbReference>
<evidence type="ECO:0000256" key="5">
    <source>
        <dbReference type="ARBA" id="ARBA00022825"/>
    </source>
</evidence>
<keyword evidence="4" id="KW-0378">Hydrolase</keyword>
<evidence type="ECO:0000256" key="1">
    <source>
        <dbReference type="ARBA" id="ARBA00004613"/>
    </source>
</evidence>
<evidence type="ECO:0000259" key="6">
    <source>
        <dbReference type="PROSITE" id="PS50240"/>
    </source>
</evidence>
<dbReference type="Gene3D" id="2.40.10.10">
    <property type="entry name" value="Trypsin-like serine proteases"/>
    <property type="match status" value="1"/>
</dbReference>
<keyword evidence="8" id="KW-1185">Reference proteome</keyword>
<proteinExistence type="predicted"/>
<dbReference type="GO" id="GO:0005615">
    <property type="term" value="C:extracellular space"/>
    <property type="evidence" value="ECO:0007669"/>
    <property type="project" value="TreeGrafter"/>
</dbReference>
<feature type="domain" description="Peptidase S1" evidence="6">
    <location>
        <begin position="1"/>
        <end position="66"/>
    </location>
</feature>
<comment type="caution">
    <text evidence="7">The sequence shown here is derived from an EMBL/GenBank/DDBJ whole genome shotgun (WGS) entry which is preliminary data.</text>
</comment>
<comment type="subcellular location">
    <subcellularLocation>
        <location evidence="1">Secreted</location>
    </subcellularLocation>
</comment>
<dbReference type="GO" id="GO:0006508">
    <property type="term" value="P:proteolysis"/>
    <property type="evidence" value="ECO:0007669"/>
    <property type="project" value="UniProtKB-KW"/>
</dbReference>
<dbReference type="PROSITE" id="PS50240">
    <property type="entry name" value="TRYPSIN_DOM"/>
    <property type="match status" value="1"/>
</dbReference>
<evidence type="ECO:0000256" key="4">
    <source>
        <dbReference type="ARBA" id="ARBA00022801"/>
    </source>
</evidence>
<keyword evidence="2" id="KW-0964">Secreted</keyword>
<protein>
    <recommendedName>
        <fullName evidence="6">Peptidase S1 domain-containing protein</fullName>
    </recommendedName>
</protein>
<dbReference type="AlphaFoldDB" id="A0A8S3Z4Z6"/>